<dbReference type="SUPFAM" id="SSF52743">
    <property type="entry name" value="Subtilisin-like"/>
    <property type="match status" value="1"/>
</dbReference>
<dbReference type="Proteomes" id="UP000677436">
    <property type="component" value="Chromosome"/>
</dbReference>
<evidence type="ECO:0000256" key="7">
    <source>
        <dbReference type="RuleBase" id="RU003355"/>
    </source>
</evidence>
<dbReference type="GO" id="GO:0004252">
    <property type="term" value="F:serine-type endopeptidase activity"/>
    <property type="evidence" value="ECO:0007669"/>
    <property type="project" value="UniProtKB-UniRule"/>
</dbReference>
<feature type="active site" description="Charge relay system" evidence="5 6">
    <location>
        <position position="149"/>
    </location>
</feature>
<dbReference type="InterPro" id="IPR022398">
    <property type="entry name" value="Peptidase_S8_His-AS"/>
</dbReference>
<sequence>MSYTHAAWIHKHSKRMDGALRTHLIQRYQTLRRVPCFLHHLATHVIHVLSRTRVLIKMSPSSTASLQWAEKWMYEIGCPTMKYFHSIGMFAAQLSLSQLQSLLEMPSVEKVYLDRKVHALLDTAVPSVGAPQVWSGGNEGEGVTIAVVDTGIHPHPDLTQPTNRIIAFKDFVKGKTNPYDDNGHGTHCAGCAAGNGYRSSGKYRGAAPKARLVGVKVLDKMGSGSLSTVIEGIQWCIDHRDEYGIRVISLSLGSTSQHSYKDDPVCQAVEEAWNHGITVVVAAGNEGPEPRTIASPGIHPRVITVGATDDHSTVDNSDNTIASFSSRGPTIDGIVKPDLVAPGSQITSLRVKRSYLDKMSPDRRVGDNYTSLSGTSMATPIVAGVAALILTSDPALTPDQVKQQLLEKAQDLKFPENEQGRGQVRA</sequence>
<dbReference type="KEGG" id="pabs:JIR001_23480"/>
<evidence type="ECO:0000256" key="4">
    <source>
        <dbReference type="ARBA" id="ARBA00022825"/>
    </source>
</evidence>
<keyword evidence="4 6" id="KW-0720">Serine protease</keyword>
<dbReference type="PANTHER" id="PTHR43806:SF65">
    <property type="entry name" value="SERINE PROTEASE APRX"/>
    <property type="match status" value="1"/>
</dbReference>
<evidence type="ECO:0000256" key="1">
    <source>
        <dbReference type="ARBA" id="ARBA00011073"/>
    </source>
</evidence>
<evidence type="ECO:0000313" key="11">
    <source>
        <dbReference type="Proteomes" id="UP000677436"/>
    </source>
</evidence>
<dbReference type="InterPro" id="IPR023828">
    <property type="entry name" value="Peptidase_S8_Ser-AS"/>
</dbReference>
<evidence type="ECO:0000256" key="3">
    <source>
        <dbReference type="ARBA" id="ARBA00022801"/>
    </source>
</evidence>
<keyword evidence="3 6" id="KW-0378">Hydrolase</keyword>
<dbReference type="CDD" id="cd07487">
    <property type="entry name" value="Peptidases_S8_1"/>
    <property type="match status" value="1"/>
</dbReference>
<proteinExistence type="inferred from homology"/>
<dbReference type="PROSITE" id="PS00137">
    <property type="entry name" value="SUBTILASE_HIS"/>
    <property type="match status" value="1"/>
</dbReference>
<evidence type="ECO:0000256" key="5">
    <source>
        <dbReference type="PIRSR" id="PIRSR615500-1"/>
    </source>
</evidence>
<dbReference type="AlphaFoldDB" id="A0A8D5UG20"/>
<organism evidence="10 11">
    <name type="scientific">Polycladomyces abyssicola</name>
    <dbReference type="NCBI Taxonomy" id="1125966"/>
    <lineage>
        <taxon>Bacteria</taxon>
        <taxon>Bacillati</taxon>
        <taxon>Bacillota</taxon>
        <taxon>Bacilli</taxon>
        <taxon>Bacillales</taxon>
        <taxon>Thermoactinomycetaceae</taxon>
        <taxon>Polycladomyces</taxon>
    </lineage>
</organism>
<evidence type="ECO:0000313" key="10">
    <source>
        <dbReference type="EMBL" id="BCU82565.1"/>
    </source>
</evidence>
<dbReference type="RefSeq" id="WP_212772889.1">
    <property type="nucleotide sequence ID" value="NZ_AP024601.1"/>
</dbReference>
<dbReference type="PROSITE" id="PS51892">
    <property type="entry name" value="SUBTILASE"/>
    <property type="match status" value="1"/>
</dbReference>
<protein>
    <submittedName>
        <fullName evidence="10">Serine protease AprX</fullName>
    </submittedName>
</protein>
<accession>A0A8D5UG20</accession>
<dbReference type="PROSITE" id="PS00136">
    <property type="entry name" value="SUBTILASE_ASP"/>
    <property type="match status" value="1"/>
</dbReference>
<dbReference type="InterPro" id="IPR036852">
    <property type="entry name" value="Peptidase_S8/S53_dom_sf"/>
</dbReference>
<dbReference type="Pfam" id="PF05922">
    <property type="entry name" value="Inhibitor_I9"/>
    <property type="match status" value="1"/>
</dbReference>
<keyword evidence="2 6" id="KW-0645">Protease</keyword>
<dbReference type="InterPro" id="IPR050131">
    <property type="entry name" value="Peptidase_S8_subtilisin-like"/>
</dbReference>
<dbReference type="InterPro" id="IPR010259">
    <property type="entry name" value="S8pro/Inhibitor_I9"/>
</dbReference>
<evidence type="ECO:0000259" key="8">
    <source>
        <dbReference type="Pfam" id="PF00082"/>
    </source>
</evidence>
<dbReference type="PROSITE" id="PS00138">
    <property type="entry name" value="SUBTILASE_SER"/>
    <property type="match status" value="1"/>
</dbReference>
<dbReference type="InterPro" id="IPR000209">
    <property type="entry name" value="Peptidase_S8/S53_dom"/>
</dbReference>
<feature type="active site" description="Charge relay system" evidence="5 6">
    <location>
        <position position="184"/>
    </location>
</feature>
<feature type="domain" description="Peptidase S8/S53" evidence="8">
    <location>
        <begin position="140"/>
        <end position="420"/>
    </location>
</feature>
<evidence type="ECO:0000256" key="6">
    <source>
        <dbReference type="PROSITE-ProRule" id="PRU01240"/>
    </source>
</evidence>
<dbReference type="Pfam" id="PF00082">
    <property type="entry name" value="Peptidase_S8"/>
    <property type="match status" value="1"/>
</dbReference>
<feature type="domain" description="Inhibitor I9" evidence="9">
    <location>
        <begin position="82"/>
        <end position="118"/>
    </location>
</feature>
<keyword evidence="11" id="KW-1185">Reference proteome</keyword>
<evidence type="ECO:0000256" key="2">
    <source>
        <dbReference type="ARBA" id="ARBA00022670"/>
    </source>
</evidence>
<evidence type="ECO:0000259" key="9">
    <source>
        <dbReference type="Pfam" id="PF05922"/>
    </source>
</evidence>
<dbReference type="InterPro" id="IPR023827">
    <property type="entry name" value="Peptidase_S8_Asp-AS"/>
</dbReference>
<dbReference type="PRINTS" id="PR00723">
    <property type="entry name" value="SUBTILISIN"/>
</dbReference>
<reference evidence="10" key="2">
    <citation type="journal article" date="2021" name="Microbiol. Resour. Announc.">
        <title>Complete Genome Sequence of Polycladomyces abyssicola JIR-001T, Isolated from Hemipelagic Sediment in Deep Seawater.</title>
        <authorList>
            <person name="Tsubouchi T."/>
            <person name="Kaneko Y."/>
        </authorList>
    </citation>
    <scope>NUCLEOTIDE SEQUENCE</scope>
    <source>
        <strain evidence="10">JIR-001</strain>
    </source>
</reference>
<comment type="similarity">
    <text evidence="1 6 7">Belongs to the peptidase S8 family.</text>
</comment>
<dbReference type="InterPro" id="IPR015500">
    <property type="entry name" value="Peptidase_S8_subtilisin-rel"/>
</dbReference>
<name>A0A8D5UG20_9BACL</name>
<feature type="active site" description="Charge relay system" evidence="5 6">
    <location>
        <position position="376"/>
    </location>
</feature>
<dbReference type="Gene3D" id="3.40.50.200">
    <property type="entry name" value="Peptidase S8/S53 domain"/>
    <property type="match status" value="1"/>
</dbReference>
<dbReference type="PANTHER" id="PTHR43806">
    <property type="entry name" value="PEPTIDASE S8"/>
    <property type="match status" value="1"/>
</dbReference>
<gene>
    <name evidence="10" type="primary">aprX_1</name>
    <name evidence="10" type="ORF">JIR001_23480</name>
</gene>
<reference evidence="10" key="1">
    <citation type="journal article" date="2013" name="Int. J. Syst. Evol. Microbiol.">
        <title>Polycladomyces abyssicola gen. nov., sp. nov., a thermophilic filamentous bacterium isolated from hemipelagic sediment.</title>
        <authorList>
            <person name="Tsubouchi T."/>
            <person name="Shimane Y."/>
            <person name="Mori K."/>
            <person name="Usui K."/>
            <person name="Hiraki T."/>
            <person name="Tame A."/>
            <person name="Uematsu K."/>
            <person name="Maruyama T."/>
            <person name="Hatada Y."/>
        </authorList>
    </citation>
    <scope>NUCLEOTIDE SEQUENCE</scope>
    <source>
        <strain evidence="10">JIR-001</strain>
    </source>
</reference>
<dbReference type="EMBL" id="AP024601">
    <property type="protein sequence ID" value="BCU82565.1"/>
    <property type="molecule type" value="Genomic_DNA"/>
</dbReference>
<dbReference type="GO" id="GO:0006508">
    <property type="term" value="P:proteolysis"/>
    <property type="evidence" value="ECO:0007669"/>
    <property type="project" value="UniProtKB-KW"/>
</dbReference>